<dbReference type="GO" id="GO:0003677">
    <property type="term" value="F:DNA binding"/>
    <property type="evidence" value="ECO:0007669"/>
    <property type="project" value="InterPro"/>
</dbReference>
<feature type="region of interest" description="Disordered" evidence="18">
    <location>
        <begin position="904"/>
        <end position="926"/>
    </location>
</feature>
<dbReference type="Pfam" id="PF00651">
    <property type="entry name" value="BTB"/>
    <property type="match status" value="1"/>
</dbReference>
<feature type="region of interest" description="Disordered" evidence="18">
    <location>
        <begin position="1095"/>
        <end position="1128"/>
    </location>
</feature>
<evidence type="ECO:0000259" key="19">
    <source>
        <dbReference type="PROSITE" id="PS50097"/>
    </source>
</evidence>
<evidence type="ECO:0000259" key="20">
    <source>
        <dbReference type="PROSITE" id="PS51908"/>
    </source>
</evidence>
<keyword evidence="7 17" id="KW-0227">DNA damage</keyword>
<keyword evidence="11" id="KW-0233">DNA recombination</keyword>
<dbReference type="CDD" id="cd22999">
    <property type="entry name" value="SAP_SLX4"/>
    <property type="match status" value="1"/>
</dbReference>
<reference evidence="21 22" key="1">
    <citation type="submission" date="2019-09" db="EMBL/GenBank/DDBJ databases">
        <title>Bird 10,000 Genomes (B10K) Project - Family phase.</title>
        <authorList>
            <person name="Zhang G."/>
        </authorList>
    </citation>
    <scope>NUCLEOTIDE SEQUENCE [LARGE SCALE GENOMIC DNA]</scope>
    <source>
        <strain evidence="21">B10K-MSB-01</strain>
    </source>
</reference>
<feature type="non-terminal residue" evidence="21">
    <location>
        <position position="1"/>
    </location>
</feature>
<gene>
    <name evidence="21" type="primary">Slx4</name>
    <name evidence="21" type="ORF">NOTJUL_R08233</name>
</gene>
<dbReference type="OrthoDB" id="5576441at2759"/>
<evidence type="ECO:0000256" key="1">
    <source>
        <dbReference type="ARBA" id="ARBA00004123"/>
    </source>
</evidence>
<keyword evidence="6" id="KW-0677">Repeat</keyword>
<dbReference type="PANTHER" id="PTHR21541">
    <property type="entry name" value="BTB POZ DOMAIN CONTAINING 12"/>
    <property type="match status" value="1"/>
</dbReference>
<keyword evidence="10" id="KW-0832">Ubl conjugation</keyword>
<evidence type="ECO:0000313" key="22">
    <source>
        <dbReference type="Proteomes" id="UP000531559"/>
    </source>
</evidence>
<dbReference type="GO" id="GO:0033557">
    <property type="term" value="C:Slx1-Slx4 complex"/>
    <property type="evidence" value="ECO:0007669"/>
    <property type="project" value="InterPro"/>
</dbReference>
<feature type="region of interest" description="Disordered" evidence="18">
    <location>
        <begin position="1225"/>
        <end position="1246"/>
    </location>
</feature>
<dbReference type="GO" id="GO:0032206">
    <property type="term" value="P:positive regulation of telomere maintenance"/>
    <property type="evidence" value="ECO:0007669"/>
    <property type="project" value="UniProtKB-ARBA"/>
</dbReference>
<feature type="domain" description="BTB" evidence="19">
    <location>
        <begin position="512"/>
        <end position="586"/>
    </location>
</feature>
<dbReference type="FunFam" id="3.30.710.10:FF:000116">
    <property type="entry name" value="SLX4 structure-specific endonuclease subunit"/>
    <property type="match status" value="1"/>
</dbReference>
<feature type="region of interest" description="Disordered" evidence="18">
    <location>
        <begin position="260"/>
        <end position="280"/>
    </location>
</feature>
<dbReference type="InterPro" id="IPR018574">
    <property type="entry name" value="Structure-sp_endonuc_su_Slx4"/>
</dbReference>
<comment type="caution">
    <text evidence="21">The sequence shown here is derived from an EMBL/GenBank/DDBJ whole genome shotgun (WGS) entry which is preliminary data.</text>
</comment>
<dbReference type="Gene3D" id="3.30.710.10">
    <property type="entry name" value="Potassium Channel Kv1.1, Chain A"/>
    <property type="match status" value="1"/>
</dbReference>
<keyword evidence="3" id="KW-1017">Isopeptide bond</keyword>
<name>A0A7K7WAI2_9AVES</name>
<evidence type="ECO:0000256" key="14">
    <source>
        <dbReference type="ARBA" id="ARBA00029496"/>
    </source>
</evidence>
<accession>A0A7K7WAI2</accession>
<feature type="region of interest" description="Disordered" evidence="18">
    <location>
        <begin position="1165"/>
        <end position="1209"/>
    </location>
</feature>
<feature type="compositionally biased region" description="Basic and acidic residues" evidence="18">
    <location>
        <begin position="1095"/>
        <end position="1105"/>
    </location>
</feature>
<evidence type="ECO:0000256" key="7">
    <source>
        <dbReference type="ARBA" id="ARBA00022763"/>
    </source>
</evidence>
<feature type="compositionally biased region" description="Low complexity" evidence="18">
    <location>
        <begin position="1303"/>
        <end position="1313"/>
    </location>
</feature>
<dbReference type="GO" id="GO:0000712">
    <property type="term" value="P:resolution of meiotic recombination intermediates"/>
    <property type="evidence" value="ECO:0007669"/>
    <property type="project" value="TreeGrafter"/>
</dbReference>
<dbReference type="GO" id="GO:0006260">
    <property type="term" value="P:DNA replication"/>
    <property type="evidence" value="ECO:0007669"/>
    <property type="project" value="InterPro"/>
</dbReference>
<evidence type="ECO:0000256" key="5">
    <source>
        <dbReference type="ARBA" id="ARBA00022723"/>
    </source>
</evidence>
<dbReference type="GO" id="GO:0004519">
    <property type="term" value="F:endonuclease activity"/>
    <property type="evidence" value="ECO:0007669"/>
    <property type="project" value="UniProtKB-KW"/>
</dbReference>
<dbReference type="GO" id="GO:0008270">
    <property type="term" value="F:zinc ion binding"/>
    <property type="evidence" value="ECO:0007669"/>
    <property type="project" value="UniProtKB-KW"/>
</dbReference>
<dbReference type="InterPro" id="IPR011333">
    <property type="entry name" value="SKP1/BTB/POZ_sf"/>
</dbReference>
<evidence type="ECO:0000256" key="11">
    <source>
        <dbReference type="ARBA" id="ARBA00023172"/>
    </source>
</evidence>
<keyword evidence="5" id="KW-0479">Metal-binding</keyword>
<dbReference type="Pfam" id="PF09494">
    <property type="entry name" value="Slx4"/>
    <property type="match status" value="1"/>
</dbReference>
<protein>
    <recommendedName>
        <fullName evidence="14">Structure-specific endonuclease subunit SLX4</fullName>
    </recommendedName>
    <alternativeName>
        <fullName evidence="16">BTB/POZ domain-containing protein 12</fullName>
    </alternativeName>
</protein>
<feature type="compositionally biased region" description="Polar residues" evidence="18">
    <location>
        <begin position="1187"/>
        <end position="1203"/>
    </location>
</feature>
<sequence length="1711" mass="189942">PGSKVRTAKLVVERMQQFKRVAPEQLKHSLGDSLPKAAASRNFSDESEEENLEKGMFLLLALVFTQDLPPTKDDDALAFALQQKIKEEVPESLEEEGLFFCQICQKDLSAMNTTRRGQHINRCLDEMEAAQISSSSKQAIPDCPICGKHFQSSQSRTTHLKRCAVKMDVPPKMLLQALQVPQLGVASLKYPSNQPNMSKRKGVSRDDSKEKKKRAKMEAKDEDLQVAMAMSRSLLEQEKREQAALVPNVKPVAALPIKWKPGSEKKTRKRGPTAPPPLLLQDPERARKRTEERVAMLLTQEMEFPPTPRLPSSRILEDGSGKTDWLMPLPRNKDCFLWNSSALTGPCDPELFYTAELTPPIVPCKTMQDYKSETVLPSVGSDQPEVSQQLQPDLSPHDPASTETGGKTADEVNSDSEGVGQFSSQSQKDVQTLQDLVELAREGQTLTQWSLDVNHAQEVEQPSKFWQPHEPPLWKMPYSCNNFCLRVPSMFQSSLRVLAADFSIMVNNPHLSDVQFQVDSGEILYAHMFVLYARCPQAVQLVYNEGLFVKEDGNEQTRRVLLSDVTEEAACAFLRYLYAADADVPSRILPQLRALATRFGLRELVIKCEDCAGESQVSSGVDLEDDLISVRDDEDNDNRAENFQELLNSVWVGEEEEEEAGLNPACQKEDDNGVGEQELEEIYEFAATQRKMVQDELKMSEDTDYNICSDTEVAQGVNQQTKKEEAKRSVSALISNDFKHLREDSDVEASKCDLSEEEKTQNTSGCKNVNDTNINFESCQFEPQKRVRIWESGKDIKSSQASHNVGEDHHLEEQQFTSLHNDTDRNENYKCLFSTNQIEYCEPSPMKEVIQESGKAVSEKHVDVNDLLAYTKSQKDLSPHTDVFCGSPPPKSYMSFFHAVGSSPMSPESDGKFPREAKTPERNQKSFPCPKIAFQKAIEQDIISGNGNIESTLSPEELSCTDLNKHKYASVLSAPVIRTQDVAVQERKEADVIILSSGDEMELEQERKSPESGSPVKKIGISNQLKSASIEHGPEIPKPEHNSPSVTEIQLRSSQVSCLITDASPTNNDVKMSRELPPSSQVGACIENKQSLNLSHEEGQSREESLGMDSSWLVPDTPLQSKSRDFSTQTQVTSVNCIKKLRSKLGTESLVAGNGNHEMTVSLIKVPETSLSDKQLPRKNSADERNPSSSRATESSSIDTSLASPVDSDLSLGYTSMERKCAKSSSVSKPVSPCHEPALEDETDTSVVEIKDSEAEEQTSRLSLGSSVLLHDEPPIPVDDCWHTECLSPLRGNSQKSSLAGCARASPASSPRSDSWPVKWTSPVQVQGIKGSTPLQGSPIDRATTLLHLEKSPVEAWSSEGGRESFLNTKFWEDLDNEEDEPPEMLPVRQKVSASADAHQTDLVKTPESACRERDKSPETPMTPMPAYSLMETPELKKELSRFGVRPLPKRQMVLKLKEIFQYTHQDMDMDVDADIEDDIPSSQLPPQKPPAKRPRQPKTNGTAGGKRAKTSKNVRKKQQVVRASSALAGQGAGDEDLVTAPATGCAAKKGTERTYQPRGTREQKTSTVSPERGSLVADKEELMLSSSQESSYSSLDGSDISVGIQSSFVNISEEEEEELPASQAAAQEADTLEAVRNYIRSNPALYHKILFYEPVELAALHLELKGNGIKISKAKLLDFLDAQCITFTTAAERKEKEAKGNRNKKQRKRY</sequence>
<dbReference type="PANTHER" id="PTHR21541:SF3">
    <property type="entry name" value="STRUCTURE-SPECIFIC ENDONUCLEASE SUBUNIT SLX4"/>
    <property type="match status" value="1"/>
</dbReference>
<comment type="subunit">
    <text evidence="15">Forms a heterodimer with SLX1A/GIYD1. Interacts with ERCC4/XPF; catalytic subunit of the ERCC4-ERCC1 endonuclease. Interacts with MUS81; catalytic subunit of the MUS81-EME1 endonuclease. Interacts with MSH2; component of the MSH2-MSH3 mismatch repair complex. Interacts with TERF2-TERF2IP. Interacts with PLK1 and SLX4IP.</text>
</comment>
<keyword evidence="9" id="KW-0862">Zinc</keyword>
<evidence type="ECO:0000256" key="3">
    <source>
        <dbReference type="ARBA" id="ARBA00022499"/>
    </source>
</evidence>
<dbReference type="InterPro" id="IPR000210">
    <property type="entry name" value="BTB/POZ_dom"/>
</dbReference>
<evidence type="ECO:0000256" key="8">
    <source>
        <dbReference type="ARBA" id="ARBA00022771"/>
    </source>
</evidence>
<dbReference type="PROSITE" id="PS51908">
    <property type="entry name" value="ZF_UBZ4"/>
    <property type="match status" value="1"/>
</dbReference>
<dbReference type="InterPro" id="IPR006642">
    <property type="entry name" value="Rad18_UBZ4"/>
</dbReference>
<feature type="region of interest" description="Disordered" evidence="18">
    <location>
        <begin position="1393"/>
        <end position="1427"/>
    </location>
</feature>
<dbReference type="SUPFAM" id="SSF54695">
    <property type="entry name" value="POZ domain"/>
    <property type="match status" value="1"/>
</dbReference>
<dbReference type="GO" id="GO:0090656">
    <property type="term" value="P:t-circle formation"/>
    <property type="evidence" value="ECO:0007669"/>
    <property type="project" value="UniProtKB-ARBA"/>
</dbReference>
<feature type="region of interest" description="Disordered" evidence="18">
    <location>
        <begin position="376"/>
        <end position="427"/>
    </location>
</feature>
<evidence type="ECO:0000256" key="4">
    <source>
        <dbReference type="ARBA" id="ARBA00022553"/>
    </source>
</evidence>
<dbReference type="Proteomes" id="UP000531559">
    <property type="component" value="Unassembled WGS sequence"/>
</dbReference>
<evidence type="ECO:0000256" key="16">
    <source>
        <dbReference type="ARBA" id="ARBA00076095"/>
    </source>
</evidence>
<keyword evidence="8 17" id="KW-0863">Zinc-finger</keyword>
<keyword evidence="22" id="KW-1185">Reference proteome</keyword>
<evidence type="ECO:0000256" key="6">
    <source>
        <dbReference type="ARBA" id="ARBA00022737"/>
    </source>
</evidence>
<feature type="region of interest" description="Disordered" evidence="18">
    <location>
        <begin position="25"/>
        <end position="46"/>
    </location>
</feature>
<evidence type="ECO:0000256" key="12">
    <source>
        <dbReference type="ARBA" id="ARBA00023204"/>
    </source>
</evidence>
<comment type="subcellular location">
    <subcellularLocation>
        <location evidence="1">Nucleus</location>
    </subcellularLocation>
</comment>
<keyword evidence="21" id="KW-0255">Endonuclease</keyword>
<feature type="region of interest" description="Disordered" evidence="18">
    <location>
        <begin position="188"/>
        <end position="221"/>
    </location>
</feature>
<feature type="region of interest" description="Disordered" evidence="18">
    <location>
        <begin position="1477"/>
        <end position="1575"/>
    </location>
</feature>
<dbReference type="GO" id="GO:0006281">
    <property type="term" value="P:DNA repair"/>
    <property type="evidence" value="ECO:0007669"/>
    <property type="project" value="UniProtKB-KW"/>
</dbReference>
<comment type="similarity">
    <text evidence="2">Belongs to the SLX4 family.</text>
</comment>
<feature type="compositionally biased region" description="Polar residues" evidence="18">
    <location>
        <begin position="1118"/>
        <end position="1128"/>
    </location>
</feature>
<evidence type="ECO:0000256" key="2">
    <source>
        <dbReference type="ARBA" id="ARBA00006661"/>
    </source>
</evidence>
<feature type="compositionally biased region" description="Polar residues" evidence="18">
    <location>
        <begin position="380"/>
        <end position="392"/>
    </location>
</feature>
<feature type="compositionally biased region" description="Basic and acidic residues" evidence="18">
    <location>
        <begin position="909"/>
        <end position="924"/>
    </location>
</feature>
<evidence type="ECO:0000256" key="17">
    <source>
        <dbReference type="PROSITE-ProRule" id="PRU01256"/>
    </source>
</evidence>
<keyword evidence="21" id="KW-0378">Hydrolase</keyword>
<feature type="domain" description="UBZ4-type" evidence="20">
    <location>
        <begin position="98"/>
        <end position="128"/>
    </location>
</feature>
<organism evidence="21 22">
    <name type="scientific">Nothocercus julius</name>
    <dbReference type="NCBI Taxonomy" id="2585813"/>
    <lineage>
        <taxon>Eukaryota</taxon>
        <taxon>Metazoa</taxon>
        <taxon>Chordata</taxon>
        <taxon>Craniata</taxon>
        <taxon>Vertebrata</taxon>
        <taxon>Euteleostomi</taxon>
        <taxon>Archelosauria</taxon>
        <taxon>Archosauria</taxon>
        <taxon>Dinosauria</taxon>
        <taxon>Saurischia</taxon>
        <taxon>Theropoda</taxon>
        <taxon>Coelurosauria</taxon>
        <taxon>Aves</taxon>
        <taxon>Palaeognathae</taxon>
        <taxon>Tinamiformes</taxon>
        <taxon>Tinamidae</taxon>
        <taxon>Nothocercus</taxon>
    </lineage>
</organism>
<keyword evidence="4" id="KW-0597">Phosphoprotein</keyword>
<dbReference type="PROSITE" id="PS50097">
    <property type="entry name" value="BTB"/>
    <property type="match status" value="1"/>
</dbReference>
<keyword evidence="21" id="KW-0540">Nuclease</keyword>
<dbReference type="EMBL" id="VZSV01000087">
    <property type="protein sequence ID" value="NXA50685.1"/>
    <property type="molecule type" value="Genomic_DNA"/>
</dbReference>
<evidence type="ECO:0000256" key="18">
    <source>
        <dbReference type="SAM" id="MobiDB-lite"/>
    </source>
</evidence>
<keyword evidence="13" id="KW-0539">Nucleus</keyword>
<evidence type="ECO:0000256" key="10">
    <source>
        <dbReference type="ARBA" id="ARBA00022843"/>
    </source>
</evidence>
<feature type="compositionally biased region" description="Basic and acidic residues" evidence="18">
    <location>
        <begin position="203"/>
        <end position="221"/>
    </location>
</feature>
<feature type="non-terminal residue" evidence="21">
    <location>
        <position position="1711"/>
    </location>
</feature>
<evidence type="ECO:0000313" key="21">
    <source>
        <dbReference type="EMBL" id="NXA50685.1"/>
    </source>
</evidence>
<feature type="compositionally biased region" description="Basic residues" evidence="18">
    <location>
        <begin position="1507"/>
        <end position="1520"/>
    </location>
</feature>
<feature type="region of interest" description="Disordered" evidence="18">
    <location>
        <begin position="1293"/>
        <end position="1319"/>
    </location>
</feature>
<keyword evidence="12 17" id="KW-0234">DNA repair</keyword>
<evidence type="ECO:0000256" key="15">
    <source>
        <dbReference type="ARBA" id="ARBA00064578"/>
    </source>
</evidence>
<dbReference type="SMART" id="SM00225">
    <property type="entry name" value="BTB"/>
    <property type="match status" value="1"/>
</dbReference>
<evidence type="ECO:0000256" key="9">
    <source>
        <dbReference type="ARBA" id="ARBA00022833"/>
    </source>
</evidence>
<evidence type="ECO:0000256" key="13">
    <source>
        <dbReference type="ARBA" id="ARBA00023242"/>
    </source>
</evidence>
<proteinExistence type="inferred from homology"/>